<feature type="region of interest" description="Disordered" evidence="1">
    <location>
        <begin position="344"/>
        <end position="401"/>
    </location>
</feature>
<sequence>MLLLAPVAVLFQQAHPTSDDRASVQRERDGARYLRPLGQVAVALVDAQSAAVAGRPASGEPLKEAVAEMAVVDTRLGGELLARERWAGLRAKIDALPNRGADEAADTMATYSEAADLLLGLYRKVREASGLARDSVADTYYLQDGAAEELPEALVNVGRFSDLAMIASGQSSEHHELTIANLGTYRSDALSSADDLIDDLLAAETENVSLSSGVLGEIDAFQRAMETLGAVTFATKAKPSPAGTAKPTSNGKGDNSDDADPAGSGHSAATSLVVDVAQVRAARTTAQDAAAKLNTAILNELDGRLSARADDLDGQRRRVLGVTALAVALAVTAVWVALPRRVRRRRRAGRRDTSSLSSPMVPQPAAPPALQSRGGVHPQAGYPALDEDSDPKHWNRTNAAR</sequence>
<dbReference type="Proteomes" id="UP000248333">
    <property type="component" value="Unassembled WGS sequence"/>
</dbReference>
<accession>A0A318NKW8</accession>
<protein>
    <recommendedName>
        <fullName evidence="5">Nitrate/nitrite sensing protein domain-containing protein</fullName>
    </recommendedName>
</protein>
<dbReference type="RefSeq" id="WP_110563573.1">
    <property type="nucleotide sequence ID" value="NZ_PYBV01000013.1"/>
</dbReference>
<name>A0A318NKW8_9ACTN</name>
<evidence type="ECO:0000256" key="1">
    <source>
        <dbReference type="SAM" id="MobiDB-lite"/>
    </source>
</evidence>
<keyword evidence="2" id="KW-1133">Transmembrane helix</keyword>
<gene>
    <name evidence="3" type="ORF">C7C45_11310</name>
</gene>
<keyword evidence="2" id="KW-0812">Transmembrane</keyword>
<proteinExistence type="predicted"/>
<dbReference type="OrthoDB" id="5178692at2"/>
<organism evidence="3 4">
    <name type="scientific">Micromonospora arborensis</name>
    <dbReference type="NCBI Taxonomy" id="2116518"/>
    <lineage>
        <taxon>Bacteria</taxon>
        <taxon>Bacillati</taxon>
        <taxon>Actinomycetota</taxon>
        <taxon>Actinomycetes</taxon>
        <taxon>Micromonosporales</taxon>
        <taxon>Micromonosporaceae</taxon>
        <taxon>Micromonospora</taxon>
    </lineage>
</organism>
<evidence type="ECO:0008006" key="5">
    <source>
        <dbReference type="Google" id="ProtNLM"/>
    </source>
</evidence>
<comment type="caution">
    <text evidence="3">The sequence shown here is derived from an EMBL/GenBank/DDBJ whole genome shotgun (WGS) entry which is preliminary data.</text>
</comment>
<evidence type="ECO:0000313" key="4">
    <source>
        <dbReference type="Proteomes" id="UP000248333"/>
    </source>
</evidence>
<feature type="region of interest" description="Disordered" evidence="1">
    <location>
        <begin position="236"/>
        <end position="267"/>
    </location>
</feature>
<feature type="transmembrane region" description="Helical" evidence="2">
    <location>
        <begin position="319"/>
        <end position="338"/>
    </location>
</feature>
<dbReference type="AlphaFoldDB" id="A0A318NKW8"/>
<keyword evidence="4" id="KW-1185">Reference proteome</keyword>
<dbReference type="EMBL" id="PYBV01000013">
    <property type="protein sequence ID" value="PYC71607.1"/>
    <property type="molecule type" value="Genomic_DNA"/>
</dbReference>
<keyword evidence="2" id="KW-0472">Membrane</keyword>
<evidence type="ECO:0000256" key="2">
    <source>
        <dbReference type="SAM" id="Phobius"/>
    </source>
</evidence>
<reference evidence="3 4" key="1">
    <citation type="submission" date="2018-03" db="EMBL/GenBank/DDBJ databases">
        <title>Bioinformatic expansion and discovery of thiopeptide antibiotics.</title>
        <authorList>
            <person name="Schwalen C.J."/>
            <person name="Hudson G.A."/>
            <person name="Mitchell D.A."/>
        </authorList>
    </citation>
    <scope>NUCLEOTIDE SEQUENCE [LARGE SCALE GENOMIC DNA]</scope>
    <source>
        <strain evidence="3 4">NRRL 8041</strain>
    </source>
</reference>
<evidence type="ECO:0000313" key="3">
    <source>
        <dbReference type="EMBL" id="PYC71607.1"/>
    </source>
</evidence>